<protein>
    <submittedName>
        <fullName evidence="4">Glycine C-acetyltransferase</fullName>
    </submittedName>
</protein>
<dbReference type="InterPro" id="IPR015424">
    <property type="entry name" value="PyrdxlP-dep_Trfase"/>
</dbReference>
<dbReference type="Gene3D" id="3.90.1150.10">
    <property type="entry name" value="Aspartate Aminotransferase, domain 1"/>
    <property type="match status" value="1"/>
</dbReference>
<dbReference type="InterPro" id="IPR015421">
    <property type="entry name" value="PyrdxlP-dep_Trfase_major"/>
</dbReference>
<evidence type="ECO:0000256" key="2">
    <source>
        <dbReference type="ARBA" id="ARBA00022679"/>
    </source>
</evidence>
<dbReference type="STRING" id="43775.SAMN04489760_10849"/>
<keyword evidence="2 4" id="KW-0808">Transferase</keyword>
<dbReference type="PANTHER" id="PTHR13693">
    <property type="entry name" value="CLASS II AMINOTRANSFERASE/8-AMINO-7-OXONONANOATE SYNTHASE"/>
    <property type="match status" value="1"/>
</dbReference>
<evidence type="ECO:0000313" key="4">
    <source>
        <dbReference type="EMBL" id="SEM25588.1"/>
    </source>
</evidence>
<evidence type="ECO:0000259" key="3">
    <source>
        <dbReference type="Pfam" id="PF00155"/>
    </source>
</evidence>
<dbReference type="Proteomes" id="UP000198744">
    <property type="component" value="Unassembled WGS sequence"/>
</dbReference>
<dbReference type="Gene3D" id="3.40.640.10">
    <property type="entry name" value="Type I PLP-dependent aspartate aminotransferase-like (Major domain)"/>
    <property type="match status" value="1"/>
</dbReference>
<dbReference type="GO" id="GO:0030170">
    <property type="term" value="F:pyridoxal phosphate binding"/>
    <property type="evidence" value="ECO:0007669"/>
    <property type="project" value="InterPro"/>
</dbReference>
<evidence type="ECO:0000313" key="5">
    <source>
        <dbReference type="Proteomes" id="UP000198744"/>
    </source>
</evidence>
<name>A0A1H7WXH0_9BACT</name>
<dbReference type="SUPFAM" id="SSF53383">
    <property type="entry name" value="PLP-dependent transferases"/>
    <property type="match status" value="1"/>
</dbReference>
<sequence length="402" mass="44383">MALDKLNPLLAEKLEQLARTGINKRNEGVITGRQPPRDGYGPRYFLHGYEGRPFLRMNANAYLGLQFHPRVIEAEEKAARRYGAGPGAVRFISGTFEPHIELEKRLAAFHGREAAMIFSAAYATVMGVVPQLITPETLVVSDALNHNSIINALRLAQPAAREIYNHLNTEGLEKILERYQGKVKRVLVVTDGVFSMRGDIAPLDSITRISKRFQDLFDEGVIVVVDDSHGVGALGAGGRGTEEKTAARADILIATLGKALGVNGGYVVADRTVIDYLRETAPFYIYSNPMTPSETAAALEALKILDSREGCSLLRKIRDLADLLRQGLSEQGYEILSGEHPIVPLLVRDTAKTKKLVSQLFARNILVTGLSYPVVPRGEEEIRFQITAEHTERDLIYLLENI</sequence>
<dbReference type="OrthoDB" id="9807157at2"/>
<feature type="domain" description="Aminotransferase class I/classII large" evidence="3">
    <location>
        <begin position="54"/>
        <end position="402"/>
    </location>
</feature>
<dbReference type="Pfam" id="PF00155">
    <property type="entry name" value="Aminotran_1_2"/>
    <property type="match status" value="1"/>
</dbReference>
<reference evidence="4 5" key="1">
    <citation type="submission" date="2016-10" db="EMBL/GenBank/DDBJ databases">
        <authorList>
            <person name="de Groot N.N."/>
        </authorList>
    </citation>
    <scope>NUCLEOTIDE SEQUENCE [LARGE SCALE GENOMIC DNA]</scope>
    <source>
        <strain evidence="4 5">DSM 8423</strain>
    </source>
</reference>
<dbReference type="RefSeq" id="WP_093883054.1">
    <property type="nucleotide sequence ID" value="NZ_FOBS01000008.1"/>
</dbReference>
<comment type="cofactor">
    <cofactor evidence="1">
        <name>pyridoxal 5'-phosphate</name>
        <dbReference type="ChEBI" id="CHEBI:597326"/>
    </cofactor>
</comment>
<dbReference type="GO" id="GO:0016740">
    <property type="term" value="F:transferase activity"/>
    <property type="evidence" value="ECO:0007669"/>
    <property type="project" value="UniProtKB-KW"/>
</dbReference>
<accession>A0A1H7WXH0</accession>
<proteinExistence type="predicted"/>
<evidence type="ECO:0000256" key="1">
    <source>
        <dbReference type="ARBA" id="ARBA00001933"/>
    </source>
</evidence>
<dbReference type="EMBL" id="FOBS01000008">
    <property type="protein sequence ID" value="SEM25588.1"/>
    <property type="molecule type" value="Genomic_DNA"/>
</dbReference>
<dbReference type="InterPro" id="IPR004839">
    <property type="entry name" value="Aminotransferase_I/II_large"/>
</dbReference>
<dbReference type="InterPro" id="IPR050087">
    <property type="entry name" value="AON_synthase_class-II"/>
</dbReference>
<dbReference type="AlphaFoldDB" id="A0A1H7WXH0"/>
<dbReference type="InterPro" id="IPR015422">
    <property type="entry name" value="PyrdxlP-dep_Trfase_small"/>
</dbReference>
<organism evidence="4 5">
    <name type="scientific">Syntrophus gentianae</name>
    <dbReference type="NCBI Taxonomy" id="43775"/>
    <lineage>
        <taxon>Bacteria</taxon>
        <taxon>Pseudomonadati</taxon>
        <taxon>Thermodesulfobacteriota</taxon>
        <taxon>Syntrophia</taxon>
        <taxon>Syntrophales</taxon>
        <taxon>Syntrophaceae</taxon>
        <taxon>Syntrophus</taxon>
    </lineage>
</organism>
<gene>
    <name evidence="4" type="ORF">SAMN04489760_10849</name>
</gene>
<keyword evidence="5" id="KW-1185">Reference proteome</keyword>